<dbReference type="PROSITE" id="PS51078">
    <property type="entry name" value="ICLR_ED"/>
    <property type="match status" value="1"/>
</dbReference>
<dbReference type="InterPro" id="IPR005471">
    <property type="entry name" value="Tscrpt_reg_IclR_N"/>
</dbReference>
<evidence type="ECO:0000313" key="10">
    <source>
        <dbReference type="Proteomes" id="UP000642748"/>
    </source>
</evidence>
<dbReference type="FunFam" id="3.30.450.40:FF:000023">
    <property type="entry name" value="IclR family transcriptional regulator"/>
    <property type="match status" value="1"/>
</dbReference>
<dbReference type="GO" id="GO:0003700">
    <property type="term" value="F:DNA-binding transcription factor activity"/>
    <property type="evidence" value="ECO:0007669"/>
    <property type="project" value="TreeGrafter"/>
</dbReference>
<gene>
    <name evidence="9" type="ORF">Raf01_28340</name>
</gene>
<keyword evidence="3" id="KW-0238">DNA-binding</keyword>
<dbReference type="EMBL" id="BONZ01000027">
    <property type="protein sequence ID" value="GIH14662.1"/>
    <property type="molecule type" value="Genomic_DNA"/>
</dbReference>
<keyword evidence="1" id="KW-0319">Glycerol metabolism</keyword>
<protein>
    <recommendedName>
        <fullName evidence="6">Glycerol operon regulatory protein</fullName>
    </recommendedName>
</protein>
<accession>A0A8J3QRS1</accession>
<comment type="caution">
    <text evidence="9">The sequence shown here is derived from an EMBL/GenBank/DDBJ whole genome shotgun (WGS) entry which is preliminary data.</text>
</comment>
<evidence type="ECO:0000256" key="6">
    <source>
        <dbReference type="ARBA" id="ARBA00070406"/>
    </source>
</evidence>
<dbReference type="InterPro" id="IPR050707">
    <property type="entry name" value="HTH_MetabolicPath_Reg"/>
</dbReference>
<evidence type="ECO:0000256" key="5">
    <source>
        <dbReference type="ARBA" id="ARBA00058938"/>
    </source>
</evidence>
<dbReference type="InterPro" id="IPR014757">
    <property type="entry name" value="Tscrpt_reg_IclR_C"/>
</dbReference>
<evidence type="ECO:0000259" key="8">
    <source>
        <dbReference type="PROSITE" id="PS51078"/>
    </source>
</evidence>
<dbReference type="RefSeq" id="WP_203918310.1">
    <property type="nucleotide sequence ID" value="NZ_BONZ01000027.1"/>
</dbReference>
<dbReference type="PANTHER" id="PTHR30136:SF24">
    <property type="entry name" value="HTH-TYPE TRANSCRIPTIONAL REPRESSOR ALLR"/>
    <property type="match status" value="1"/>
</dbReference>
<dbReference type="SMART" id="SM00346">
    <property type="entry name" value="HTH_ICLR"/>
    <property type="match status" value="1"/>
</dbReference>
<dbReference type="SUPFAM" id="SSF55781">
    <property type="entry name" value="GAF domain-like"/>
    <property type="match status" value="1"/>
</dbReference>
<proteinExistence type="predicted"/>
<dbReference type="InterPro" id="IPR029016">
    <property type="entry name" value="GAF-like_dom_sf"/>
</dbReference>
<evidence type="ECO:0000256" key="4">
    <source>
        <dbReference type="ARBA" id="ARBA00023163"/>
    </source>
</evidence>
<evidence type="ECO:0000256" key="2">
    <source>
        <dbReference type="ARBA" id="ARBA00023015"/>
    </source>
</evidence>
<evidence type="ECO:0000313" key="9">
    <source>
        <dbReference type="EMBL" id="GIH14662.1"/>
    </source>
</evidence>
<dbReference type="Pfam" id="PF01614">
    <property type="entry name" value="IclR_C"/>
    <property type="match status" value="1"/>
</dbReference>
<sequence>MAEPAVAPVPVAEPAPATGPVPTAAPIAAEVNGAGPVKSALRTVELLEFFAGHRGLHSLAELQQSLGYPKSSLYMLLRTLTDLGWVETDPTGTLYGIGLRALLVGTSYLDGDHILTAAKDTLDWLAETTTETVHLARLDGTDVVYLATRESQHYLRPISRVGRRLPAHTTSLGKALLAERTDAEVRAMLPVTLSALTPHTLVDHDALAADLRATRERGYSVDREENVLGLRCFGVALRYQRPARDAISCSVPVARLTEGRQEQIAGALLAARDRLERILR</sequence>
<dbReference type="PANTHER" id="PTHR30136">
    <property type="entry name" value="HELIX-TURN-HELIX TRANSCRIPTIONAL REGULATOR, ICLR FAMILY"/>
    <property type="match status" value="1"/>
</dbReference>
<dbReference type="GO" id="GO:0045892">
    <property type="term" value="P:negative regulation of DNA-templated transcription"/>
    <property type="evidence" value="ECO:0007669"/>
    <property type="project" value="TreeGrafter"/>
</dbReference>
<dbReference type="Gene3D" id="3.30.450.40">
    <property type="match status" value="1"/>
</dbReference>
<keyword evidence="2" id="KW-0805">Transcription regulation</keyword>
<dbReference type="GO" id="GO:0003677">
    <property type="term" value="F:DNA binding"/>
    <property type="evidence" value="ECO:0007669"/>
    <property type="project" value="UniProtKB-KW"/>
</dbReference>
<evidence type="ECO:0000256" key="1">
    <source>
        <dbReference type="ARBA" id="ARBA00022798"/>
    </source>
</evidence>
<dbReference type="InterPro" id="IPR036388">
    <property type="entry name" value="WH-like_DNA-bd_sf"/>
</dbReference>
<dbReference type="InterPro" id="IPR036390">
    <property type="entry name" value="WH_DNA-bd_sf"/>
</dbReference>
<dbReference type="PROSITE" id="PS51077">
    <property type="entry name" value="HTH_ICLR"/>
    <property type="match status" value="1"/>
</dbReference>
<keyword evidence="4" id="KW-0804">Transcription</keyword>
<dbReference type="FunFam" id="1.10.10.10:FF:000056">
    <property type="entry name" value="IclR family transcriptional regulator"/>
    <property type="match status" value="1"/>
</dbReference>
<name>A0A8J3QRS1_9ACTN</name>
<dbReference type="AlphaFoldDB" id="A0A8J3QRS1"/>
<dbReference type="SUPFAM" id="SSF46785">
    <property type="entry name" value="Winged helix' DNA-binding domain"/>
    <property type="match status" value="1"/>
</dbReference>
<dbReference type="Gene3D" id="1.10.10.10">
    <property type="entry name" value="Winged helix-like DNA-binding domain superfamily/Winged helix DNA-binding domain"/>
    <property type="match status" value="1"/>
</dbReference>
<feature type="domain" description="IclR-ED" evidence="8">
    <location>
        <begin position="100"/>
        <end position="280"/>
    </location>
</feature>
<organism evidence="9 10">
    <name type="scientific">Rugosimonospora africana</name>
    <dbReference type="NCBI Taxonomy" id="556532"/>
    <lineage>
        <taxon>Bacteria</taxon>
        <taxon>Bacillati</taxon>
        <taxon>Actinomycetota</taxon>
        <taxon>Actinomycetes</taxon>
        <taxon>Micromonosporales</taxon>
        <taxon>Micromonosporaceae</taxon>
        <taxon>Rugosimonospora</taxon>
    </lineage>
</organism>
<dbReference type="GO" id="GO:0006071">
    <property type="term" value="P:glycerol metabolic process"/>
    <property type="evidence" value="ECO:0007669"/>
    <property type="project" value="UniProtKB-KW"/>
</dbReference>
<evidence type="ECO:0000256" key="3">
    <source>
        <dbReference type="ARBA" id="ARBA00023125"/>
    </source>
</evidence>
<evidence type="ECO:0000259" key="7">
    <source>
        <dbReference type="PROSITE" id="PS51077"/>
    </source>
</evidence>
<keyword evidence="10" id="KW-1185">Reference proteome</keyword>
<reference evidence="9" key="1">
    <citation type="submission" date="2021-01" db="EMBL/GenBank/DDBJ databases">
        <title>Whole genome shotgun sequence of Rugosimonospora africana NBRC 104875.</title>
        <authorList>
            <person name="Komaki H."/>
            <person name="Tamura T."/>
        </authorList>
    </citation>
    <scope>NUCLEOTIDE SEQUENCE</scope>
    <source>
        <strain evidence="9">NBRC 104875</strain>
    </source>
</reference>
<feature type="domain" description="HTH iclR-type" evidence="7">
    <location>
        <begin position="37"/>
        <end position="99"/>
    </location>
</feature>
<dbReference type="Pfam" id="PF09339">
    <property type="entry name" value="HTH_IclR"/>
    <property type="match status" value="1"/>
</dbReference>
<dbReference type="Proteomes" id="UP000642748">
    <property type="component" value="Unassembled WGS sequence"/>
</dbReference>
<comment type="function">
    <text evidence="5">May be an activator protein for the gylABX operon.</text>
</comment>